<sequence length="416" mass="41604">MENFSLILAIVVVTALAFDFTNGFHDTANAMATTISTGALKPKVAVAMSAVLNLAGAFLSVEVANTISKGLVDETGIRPEVIFAALVGAILWNLLTWLVGLPSSSSHALMGGLIGATIASAGMGAVHGDVLVTKVLIPALAAPIVAGVAALLATRLSYTLGKKADGKAAEKGYRAGQIASAGLVSLAHGTNDAQKTMGIITLALVAGGAVAPNSDPPTWVILSAGLAIALGTYIGGWRIIRTMGKGLTELQPQQGFAAQTSAATAILASSHLGFSLSTTHVVSGSVMGAGLGRKGGVVRWSTATRMLVAWCLTLPAAALVGAGAESVTDLGDWGTAVVAVFLIASSAAIWKISRREVVDASNVNESEEPPGVVTTAIAAVTPPPAGTVTDDLTATIPAPATTVAVPDPATPPAAAV</sequence>
<dbReference type="GO" id="GO:0005315">
    <property type="term" value="F:phosphate transmembrane transporter activity"/>
    <property type="evidence" value="ECO:0007669"/>
    <property type="project" value="InterPro"/>
</dbReference>
<accession>A0A9Q3VXY4</accession>
<dbReference type="PANTHER" id="PTHR11101:SF54">
    <property type="entry name" value="LOW-AFFINITY INORGANIC PHOSPHATE TRANSPORTER-RELATED"/>
    <property type="match status" value="1"/>
</dbReference>
<dbReference type="Pfam" id="PF01384">
    <property type="entry name" value="PHO4"/>
    <property type="match status" value="1"/>
</dbReference>
<feature type="transmembrane region" description="Helical" evidence="6">
    <location>
        <begin position="6"/>
        <end position="24"/>
    </location>
</feature>
<feature type="transmembrane region" description="Helical" evidence="6">
    <location>
        <begin position="132"/>
        <end position="153"/>
    </location>
</feature>
<keyword evidence="5 6" id="KW-0472">Membrane</keyword>
<evidence type="ECO:0000256" key="6">
    <source>
        <dbReference type="RuleBase" id="RU363058"/>
    </source>
</evidence>
<comment type="similarity">
    <text evidence="6">Belongs to the inorganic phosphate transporter (PiT) (TC 2.A.20) family.</text>
</comment>
<feature type="transmembrane region" description="Helical" evidence="6">
    <location>
        <begin position="81"/>
        <end position="101"/>
    </location>
</feature>
<evidence type="ECO:0000313" key="7">
    <source>
        <dbReference type="EMBL" id="MCD9879010.1"/>
    </source>
</evidence>
<dbReference type="EMBL" id="JAJSBI010000025">
    <property type="protein sequence ID" value="MCD9879010.1"/>
    <property type="molecule type" value="Genomic_DNA"/>
</dbReference>
<dbReference type="PANTHER" id="PTHR11101">
    <property type="entry name" value="PHOSPHATE TRANSPORTER"/>
    <property type="match status" value="1"/>
</dbReference>
<organism evidence="7 8">
    <name type="scientific">Streptomyces guryensis</name>
    <dbReference type="NCBI Taxonomy" id="2886947"/>
    <lineage>
        <taxon>Bacteria</taxon>
        <taxon>Bacillati</taxon>
        <taxon>Actinomycetota</taxon>
        <taxon>Actinomycetes</taxon>
        <taxon>Kitasatosporales</taxon>
        <taxon>Streptomycetaceae</taxon>
        <taxon>Streptomyces</taxon>
    </lineage>
</organism>
<dbReference type="Proteomes" id="UP001108029">
    <property type="component" value="Unassembled WGS sequence"/>
</dbReference>
<evidence type="ECO:0000256" key="2">
    <source>
        <dbReference type="ARBA" id="ARBA00022448"/>
    </source>
</evidence>
<evidence type="ECO:0000256" key="5">
    <source>
        <dbReference type="ARBA" id="ARBA00023136"/>
    </source>
</evidence>
<dbReference type="AlphaFoldDB" id="A0A9Q3VXY4"/>
<feature type="transmembrane region" description="Helical" evidence="6">
    <location>
        <begin position="219"/>
        <end position="240"/>
    </location>
</feature>
<evidence type="ECO:0000256" key="3">
    <source>
        <dbReference type="ARBA" id="ARBA00022692"/>
    </source>
</evidence>
<reference evidence="7" key="1">
    <citation type="submission" date="2021-12" db="EMBL/GenBank/DDBJ databases">
        <authorList>
            <person name="Lee J.-H."/>
            <person name="Kim S.-B."/>
        </authorList>
    </citation>
    <scope>NUCLEOTIDE SEQUENCE</scope>
    <source>
        <strain evidence="7">NR30</strain>
    </source>
</reference>
<keyword evidence="3 6" id="KW-0812">Transmembrane</keyword>
<comment type="subcellular location">
    <subcellularLocation>
        <location evidence="1 6">Membrane</location>
        <topology evidence="1 6">Multi-pass membrane protein</topology>
    </subcellularLocation>
</comment>
<dbReference type="GO" id="GO:0016020">
    <property type="term" value="C:membrane"/>
    <property type="evidence" value="ECO:0007669"/>
    <property type="project" value="UniProtKB-SubCell"/>
</dbReference>
<feature type="transmembrane region" description="Helical" evidence="6">
    <location>
        <begin position="330"/>
        <end position="350"/>
    </location>
</feature>
<comment type="caution">
    <text evidence="7">The sequence shown here is derived from an EMBL/GenBank/DDBJ whole genome shotgun (WGS) entry which is preliminary data.</text>
</comment>
<keyword evidence="8" id="KW-1185">Reference proteome</keyword>
<dbReference type="InterPro" id="IPR001204">
    <property type="entry name" value="Phos_transporter"/>
</dbReference>
<keyword evidence="4 6" id="KW-1133">Transmembrane helix</keyword>
<feature type="transmembrane region" description="Helical" evidence="6">
    <location>
        <begin position="108"/>
        <end position="126"/>
    </location>
</feature>
<dbReference type="GO" id="GO:0035435">
    <property type="term" value="P:phosphate ion transmembrane transport"/>
    <property type="evidence" value="ECO:0007669"/>
    <property type="project" value="TreeGrafter"/>
</dbReference>
<gene>
    <name evidence="7" type="ORF">LJ657_36465</name>
</gene>
<feature type="transmembrane region" description="Helical" evidence="6">
    <location>
        <begin position="44"/>
        <end position="61"/>
    </location>
</feature>
<feature type="transmembrane region" description="Helical" evidence="6">
    <location>
        <begin position="307"/>
        <end position="324"/>
    </location>
</feature>
<protein>
    <recommendedName>
        <fullName evidence="6">Phosphate transporter</fullName>
    </recommendedName>
</protein>
<dbReference type="RefSeq" id="WP_232653214.1">
    <property type="nucleotide sequence ID" value="NZ_JAJSBI010000025.1"/>
</dbReference>
<name>A0A9Q3VXY4_9ACTN</name>
<evidence type="ECO:0000313" key="8">
    <source>
        <dbReference type="Proteomes" id="UP001108029"/>
    </source>
</evidence>
<keyword evidence="6" id="KW-0592">Phosphate transport</keyword>
<keyword evidence="2 6" id="KW-0813">Transport</keyword>
<evidence type="ECO:0000256" key="1">
    <source>
        <dbReference type="ARBA" id="ARBA00004141"/>
    </source>
</evidence>
<evidence type="ECO:0000256" key="4">
    <source>
        <dbReference type="ARBA" id="ARBA00022989"/>
    </source>
</evidence>
<proteinExistence type="inferred from homology"/>